<sequence length="115" mass="12957">MAFTCLKAFAFDHRRERKDAHDLVYCLEHGEGGLAGAIAKFQEALKGNDREVIERALTLLLQTKATCAKATLPWRSSKLKVLPDDTEIREARILRQRAVNDIMLEFLSALGIAFK</sequence>
<proteinExistence type="predicted"/>
<reference evidence="2 3" key="1">
    <citation type="submission" date="2019-03" db="EMBL/GenBank/DDBJ databases">
        <title>Genomic Encyclopedia of Type Strains, Phase IV (KMG-V): Genome sequencing to study the core and pangenomes of soil and plant-associated prokaryotes.</title>
        <authorList>
            <person name="Whitman W."/>
        </authorList>
    </citation>
    <scope>NUCLEOTIDE SEQUENCE [LARGE SCALE GENOMIC DNA]</scope>
    <source>
        <strain evidence="2 3">FB403</strain>
    </source>
</reference>
<name>A0AAX2QDL0_9HYPH</name>
<protein>
    <submittedName>
        <fullName evidence="2">Uncharacterized protein</fullName>
    </submittedName>
</protein>
<evidence type="ECO:0000313" key="1">
    <source>
        <dbReference type="EMBL" id="MBB3165811.1"/>
    </source>
</evidence>
<accession>A0AAX2QDL0</accession>
<dbReference type="EMBL" id="SMBI01000020">
    <property type="protein sequence ID" value="TCU15058.1"/>
    <property type="molecule type" value="Genomic_DNA"/>
</dbReference>
<comment type="caution">
    <text evidence="2">The sequence shown here is derived from an EMBL/GenBank/DDBJ whole genome shotgun (WGS) entry which is preliminary data.</text>
</comment>
<evidence type="ECO:0000313" key="2">
    <source>
        <dbReference type="EMBL" id="TCU15058.1"/>
    </source>
</evidence>
<organism evidence="2 3">
    <name type="scientific">Rhizobium laguerreae</name>
    <dbReference type="NCBI Taxonomy" id="1076926"/>
    <lineage>
        <taxon>Bacteria</taxon>
        <taxon>Pseudomonadati</taxon>
        <taxon>Pseudomonadota</taxon>
        <taxon>Alphaproteobacteria</taxon>
        <taxon>Hyphomicrobiales</taxon>
        <taxon>Rhizobiaceae</taxon>
        <taxon>Rhizobium/Agrobacterium group</taxon>
        <taxon>Rhizobium</taxon>
    </lineage>
</organism>
<evidence type="ECO:0000313" key="4">
    <source>
        <dbReference type="Proteomes" id="UP000542811"/>
    </source>
</evidence>
<dbReference type="Proteomes" id="UP000295021">
    <property type="component" value="Unassembled WGS sequence"/>
</dbReference>
<evidence type="ECO:0000313" key="3">
    <source>
        <dbReference type="Proteomes" id="UP000295021"/>
    </source>
</evidence>
<gene>
    <name evidence="2" type="ORF">EV131_12072</name>
    <name evidence="1" type="ORF">FHS25_006323</name>
</gene>
<reference evidence="1 4" key="2">
    <citation type="submission" date="2020-08" db="EMBL/GenBank/DDBJ databases">
        <title>Genomic Encyclopedia of Type Strains, Phase III (KMG-III): the genomes of soil and plant-associated and newly described type strains.</title>
        <authorList>
            <person name="Whitman W."/>
        </authorList>
    </citation>
    <scope>NUCLEOTIDE SEQUENCE [LARGE SCALE GENOMIC DNA]</scope>
    <source>
        <strain evidence="1 4">CECT 8280</strain>
    </source>
</reference>
<dbReference type="Proteomes" id="UP000542811">
    <property type="component" value="Unassembled WGS sequence"/>
</dbReference>
<dbReference type="AlphaFoldDB" id="A0AAX2QDL0"/>
<dbReference type="EMBL" id="JACHXX010000012">
    <property type="protein sequence ID" value="MBB3165811.1"/>
    <property type="molecule type" value="Genomic_DNA"/>
</dbReference>
<dbReference type="RefSeq" id="WP_245276903.1">
    <property type="nucleotide sequence ID" value="NZ_JACHXX010000012.1"/>
</dbReference>
<keyword evidence="4" id="KW-1185">Reference proteome</keyword>